<evidence type="ECO:0000313" key="2">
    <source>
        <dbReference type="Proteomes" id="UP000762676"/>
    </source>
</evidence>
<keyword evidence="2" id="KW-1185">Reference proteome</keyword>
<comment type="caution">
    <text evidence="1">The sequence shown here is derived from an EMBL/GenBank/DDBJ whole genome shotgun (WGS) entry which is preliminary data.</text>
</comment>
<dbReference type="Proteomes" id="UP000762676">
    <property type="component" value="Unassembled WGS sequence"/>
</dbReference>
<sequence length="122" mass="13845">MPQAEIRALAKDITNNQLHSLKRMFAEGDQKTCSETSTNIVSLLNSDKYAGHQVDSNFANSMYGQEDADRPSYMQTNPDLYQAEVEHKIATEQNDRAKVTIFSYSDTCFVLQPVQISRMSQF</sequence>
<dbReference type="AlphaFoldDB" id="A0AAV4EZZ8"/>
<evidence type="ECO:0000313" key="1">
    <source>
        <dbReference type="EMBL" id="GFR66309.1"/>
    </source>
</evidence>
<name>A0AAV4EZZ8_9GAST</name>
<gene>
    <name evidence="1" type="ORF">ElyMa_000225600</name>
</gene>
<proteinExistence type="predicted"/>
<organism evidence="1 2">
    <name type="scientific">Elysia marginata</name>
    <dbReference type="NCBI Taxonomy" id="1093978"/>
    <lineage>
        <taxon>Eukaryota</taxon>
        <taxon>Metazoa</taxon>
        <taxon>Spiralia</taxon>
        <taxon>Lophotrochozoa</taxon>
        <taxon>Mollusca</taxon>
        <taxon>Gastropoda</taxon>
        <taxon>Heterobranchia</taxon>
        <taxon>Euthyneura</taxon>
        <taxon>Panpulmonata</taxon>
        <taxon>Sacoglossa</taxon>
        <taxon>Placobranchoidea</taxon>
        <taxon>Plakobranchidae</taxon>
        <taxon>Elysia</taxon>
    </lineage>
</organism>
<protein>
    <submittedName>
        <fullName evidence="1">Uncharacterized protein</fullName>
    </submittedName>
</protein>
<reference evidence="1 2" key="1">
    <citation type="journal article" date="2021" name="Elife">
        <title>Chloroplast acquisition without the gene transfer in kleptoplastic sea slugs, Plakobranchus ocellatus.</title>
        <authorList>
            <person name="Maeda T."/>
            <person name="Takahashi S."/>
            <person name="Yoshida T."/>
            <person name="Shimamura S."/>
            <person name="Takaki Y."/>
            <person name="Nagai Y."/>
            <person name="Toyoda A."/>
            <person name="Suzuki Y."/>
            <person name="Arimoto A."/>
            <person name="Ishii H."/>
            <person name="Satoh N."/>
            <person name="Nishiyama T."/>
            <person name="Hasebe M."/>
            <person name="Maruyama T."/>
            <person name="Minagawa J."/>
            <person name="Obokata J."/>
            <person name="Shigenobu S."/>
        </authorList>
    </citation>
    <scope>NUCLEOTIDE SEQUENCE [LARGE SCALE GENOMIC DNA]</scope>
</reference>
<dbReference type="EMBL" id="BMAT01000437">
    <property type="protein sequence ID" value="GFR66309.1"/>
    <property type="molecule type" value="Genomic_DNA"/>
</dbReference>
<accession>A0AAV4EZZ8</accession>